<dbReference type="OrthoDB" id="9974421at2759"/>
<accession>A0A6J1D7I1</accession>
<sequence length="503" mass="56076">MQRLRGSGTSIIDSIAVPRLKKKAVNSWTAVQDTFFSTKDIFERHRVVFTVGTSIASVATAWIGYSLRHYHDVQVDRRLESIEEVMRKKHQLEHSQLTEVVNPGNFSAPACIATAGTSLIVGYGLGWRGGRRYANRQFRREQMKLLGEMKPRWQLLTRVITNDGFILSMQRIPSGRTSSANGPPVLLQHGLLMDAVTWLMLPPESSLAFILADKGFDVWLANTRGTKFSQGHTSLGPDDPSFWDWSWDELVALDLPATLQYVHNHTGQKMHYVGHSLGTLIALAAFSKHQLLNMLRSAALISPIAHLGKITSPIAINAADNFLGEVLFWLGVKEFDPRGKAAVQLLVDVCAKPGVDCINLLTSFTGQNCCLNPSVTQIFLTHEPQPTATRNMIHLAQMIRSGTIAMYDYVDVIENMKHYGQPTPPEYNMTSIPNDFPLFLSYGGADALSDVNDVQLLLNSLKDHDGDKLVVQFREDYAHADFVMGENAKQVVYDPLMAFLKLQ</sequence>
<protein>
    <submittedName>
        <fullName evidence="3">Triacylglycerol lipase 2-like</fullName>
    </submittedName>
</protein>
<evidence type="ECO:0000259" key="1">
    <source>
        <dbReference type="Pfam" id="PF04083"/>
    </source>
</evidence>
<dbReference type="Proteomes" id="UP000504603">
    <property type="component" value="Unplaced"/>
</dbReference>
<proteinExistence type="predicted"/>
<dbReference type="FunFam" id="3.40.50.1820:FF:000126">
    <property type="entry name" value="Lipase"/>
    <property type="match status" value="1"/>
</dbReference>
<feature type="domain" description="Partial AB-hydrolase lipase" evidence="1">
    <location>
        <begin position="158"/>
        <end position="200"/>
    </location>
</feature>
<dbReference type="InterPro" id="IPR006693">
    <property type="entry name" value="AB_hydrolase_lipase"/>
</dbReference>
<dbReference type="Pfam" id="PF04083">
    <property type="entry name" value="Abhydro_lipase"/>
    <property type="match status" value="1"/>
</dbReference>
<keyword evidence="2" id="KW-1185">Reference proteome</keyword>
<evidence type="ECO:0000313" key="2">
    <source>
        <dbReference type="Proteomes" id="UP000504603"/>
    </source>
</evidence>
<organism evidence="2 3">
    <name type="scientific">Momordica charantia</name>
    <name type="common">Bitter gourd</name>
    <name type="synonym">Balsam pear</name>
    <dbReference type="NCBI Taxonomy" id="3673"/>
    <lineage>
        <taxon>Eukaryota</taxon>
        <taxon>Viridiplantae</taxon>
        <taxon>Streptophyta</taxon>
        <taxon>Embryophyta</taxon>
        <taxon>Tracheophyta</taxon>
        <taxon>Spermatophyta</taxon>
        <taxon>Magnoliopsida</taxon>
        <taxon>eudicotyledons</taxon>
        <taxon>Gunneridae</taxon>
        <taxon>Pentapetalae</taxon>
        <taxon>rosids</taxon>
        <taxon>fabids</taxon>
        <taxon>Cucurbitales</taxon>
        <taxon>Cucurbitaceae</taxon>
        <taxon>Momordiceae</taxon>
        <taxon>Momordica</taxon>
    </lineage>
</organism>
<dbReference type="GeneID" id="111018074"/>
<dbReference type="Gene3D" id="3.40.50.1820">
    <property type="entry name" value="alpha/beta hydrolase"/>
    <property type="match status" value="1"/>
</dbReference>
<dbReference type="AlphaFoldDB" id="A0A6J1D7I1"/>
<dbReference type="InterPro" id="IPR029058">
    <property type="entry name" value="AB_hydrolase_fold"/>
</dbReference>
<name>A0A6J1D7I1_MOMCH</name>
<evidence type="ECO:0000313" key="3">
    <source>
        <dbReference type="RefSeq" id="XP_022149713.1"/>
    </source>
</evidence>
<dbReference type="PANTHER" id="PTHR11005">
    <property type="entry name" value="LYSOSOMAL ACID LIPASE-RELATED"/>
    <property type="match status" value="1"/>
</dbReference>
<reference evidence="3" key="1">
    <citation type="submission" date="2025-08" db="UniProtKB">
        <authorList>
            <consortium name="RefSeq"/>
        </authorList>
    </citation>
    <scope>IDENTIFICATION</scope>
    <source>
        <strain evidence="3">OHB3-1</strain>
    </source>
</reference>
<dbReference type="GO" id="GO:0006629">
    <property type="term" value="P:lipid metabolic process"/>
    <property type="evidence" value="ECO:0007669"/>
    <property type="project" value="InterPro"/>
</dbReference>
<dbReference type="KEGG" id="mcha:111018074"/>
<dbReference type="SUPFAM" id="SSF53474">
    <property type="entry name" value="alpha/beta-Hydrolases"/>
    <property type="match status" value="1"/>
</dbReference>
<dbReference type="RefSeq" id="XP_022149713.1">
    <property type="nucleotide sequence ID" value="XM_022294021.1"/>
</dbReference>
<gene>
    <name evidence="3" type="primary">LOC111018074</name>
</gene>